<dbReference type="PANTHER" id="PTHR24414">
    <property type="entry name" value="F-BOX/KELCH-REPEAT PROTEIN SKIP4"/>
    <property type="match status" value="1"/>
</dbReference>
<proteinExistence type="predicted"/>
<evidence type="ECO:0000259" key="1">
    <source>
        <dbReference type="SMART" id="SM00256"/>
    </source>
</evidence>
<dbReference type="InterPro" id="IPR036047">
    <property type="entry name" value="F-box-like_dom_sf"/>
</dbReference>
<dbReference type="SMART" id="SM00256">
    <property type="entry name" value="FBOX"/>
    <property type="match status" value="1"/>
</dbReference>
<dbReference type="InterPro" id="IPR015915">
    <property type="entry name" value="Kelch-typ_b-propeller"/>
</dbReference>
<comment type="caution">
    <text evidence="2">The sequence shown here is derived from an EMBL/GenBank/DDBJ whole genome shotgun (WGS) entry which is preliminary data.</text>
</comment>
<accession>A0AAN7LBV5</accession>
<name>A0AAN7LBV5_TRANT</name>
<dbReference type="Proteomes" id="UP001346149">
    <property type="component" value="Unassembled WGS sequence"/>
</dbReference>
<feature type="domain" description="F-box" evidence="1">
    <location>
        <begin position="17"/>
        <end position="56"/>
    </location>
</feature>
<dbReference type="AlphaFoldDB" id="A0AAN7LBV5"/>
<gene>
    <name evidence="2" type="ORF">SAY86_001637</name>
</gene>
<dbReference type="EMBL" id="JAXQNO010000013">
    <property type="protein sequence ID" value="KAK4784948.1"/>
    <property type="molecule type" value="Genomic_DNA"/>
</dbReference>
<sequence length="389" mass="42708">MEVQTENSQVDDVELPLPGEVVELVLSHVPLVDLVSASHVSRSWCSSVSSSLLLNRPRPWLIIHCQTTRPPYAVTVHAFDPRSRLWMELQHRNPSADLGSTLLRSQSGRLLYALSPCHFSFSLDPLGLSWHRVSPPFVWRPDPIVAAAGSRIVVAGGGCDFDDDPLAVEIFDLEERKWESCDTMPSALRDCSASACLSVAAGRGRIYVAEKLSGEAHSFDPEAKEWHGPYGLRPDRNIHCSLIDFLNNRMILIGLTNVRDRDSPSHPSQNGGQSLKIWEVLGLFSESEYREISEMPQELLKEIKGDGPSIISSISVCSAGDMVYLYNPSNPETVAWCMVAADGGTGEWGSIRIPANRQGCHAGRTVLSCWNVGVPELERALANSVSVLS</sequence>
<evidence type="ECO:0000313" key="2">
    <source>
        <dbReference type="EMBL" id="KAK4784948.1"/>
    </source>
</evidence>
<evidence type="ECO:0000313" key="3">
    <source>
        <dbReference type="Proteomes" id="UP001346149"/>
    </source>
</evidence>
<dbReference type="Pfam" id="PF00646">
    <property type="entry name" value="F-box"/>
    <property type="match status" value="1"/>
</dbReference>
<dbReference type="SUPFAM" id="SSF117281">
    <property type="entry name" value="Kelch motif"/>
    <property type="match status" value="1"/>
</dbReference>
<dbReference type="InterPro" id="IPR050354">
    <property type="entry name" value="F-box/kelch-repeat_ARATH"/>
</dbReference>
<dbReference type="GO" id="GO:0005634">
    <property type="term" value="C:nucleus"/>
    <property type="evidence" value="ECO:0007669"/>
    <property type="project" value="TreeGrafter"/>
</dbReference>
<dbReference type="GO" id="GO:0005829">
    <property type="term" value="C:cytosol"/>
    <property type="evidence" value="ECO:0007669"/>
    <property type="project" value="TreeGrafter"/>
</dbReference>
<dbReference type="PANTHER" id="PTHR24414:SF44">
    <property type="entry name" value="F-BOX DOMAIN-CONTAINING PROTEIN"/>
    <property type="match status" value="1"/>
</dbReference>
<dbReference type="Gene3D" id="2.120.10.80">
    <property type="entry name" value="Kelch-type beta propeller"/>
    <property type="match status" value="1"/>
</dbReference>
<protein>
    <recommendedName>
        <fullName evidence="1">F-box domain-containing protein</fullName>
    </recommendedName>
</protein>
<dbReference type="InterPro" id="IPR001810">
    <property type="entry name" value="F-box_dom"/>
</dbReference>
<organism evidence="2 3">
    <name type="scientific">Trapa natans</name>
    <name type="common">Water chestnut</name>
    <dbReference type="NCBI Taxonomy" id="22666"/>
    <lineage>
        <taxon>Eukaryota</taxon>
        <taxon>Viridiplantae</taxon>
        <taxon>Streptophyta</taxon>
        <taxon>Embryophyta</taxon>
        <taxon>Tracheophyta</taxon>
        <taxon>Spermatophyta</taxon>
        <taxon>Magnoliopsida</taxon>
        <taxon>eudicotyledons</taxon>
        <taxon>Gunneridae</taxon>
        <taxon>Pentapetalae</taxon>
        <taxon>rosids</taxon>
        <taxon>malvids</taxon>
        <taxon>Myrtales</taxon>
        <taxon>Lythraceae</taxon>
        <taxon>Trapa</taxon>
    </lineage>
</organism>
<dbReference type="SUPFAM" id="SSF81383">
    <property type="entry name" value="F-box domain"/>
    <property type="match status" value="1"/>
</dbReference>
<keyword evidence="3" id="KW-1185">Reference proteome</keyword>
<dbReference type="Gene3D" id="1.20.1280.50">
    <property type="match status" value="1"/>
</dbReference>
<reference evidence="2 3" key="1">
    <citation type="journal article" date="2023" name="Hortic Res">
        <title>Pangenome of water caltrop reveals structural variations and asymmetric subgenome divergence after allopolyploidization.</title>
        <authorList>
            <person name="Zhang X."/>
            <person name="Chen Y."/>
            <person name="Wang L."/>
            <person name="Yuan Y."/>
            <person name="Fang M."/>
            <person name="Shi L."/>
            <person name="Lu R."/>
            <person name="Comes H.P."/>
            <person name="Ma Y."/>
            <person name="Chen Y."/>
            <person name="Huang G."/>
            <person name="Zhou Y."/>
            <person name="Zheng Z."/>
            <person name="Qiu Y."/>
        </authorList>
    </citation>
    <scope>NUCLEOTIDE SEQUENCE [LARGE SCALE GENOMIC DNA]</scope>
    <source>
        <strain evidence="2">F231</strain>
    </source>
</reference>
<dbReference type="GO" id="GO:0043161">
    <property type="term" value="P:proteasome-mediated ubiquitin-dependent protein catabolic process"/>
    <property type="evidence" value="ECO:0007669"/>
    <property type="project" value="TreeGrafter"/>
</dbReference>